<feature type="compositionally biased region" description="Acidic residues" evidence="7">
    <location>
        <begin position="24"/>
        <end position="37"/>
    </location>
</feature>
<dbReference type="Proteomes" id="UP000515121">
    <property type="component" value="Unplaced"/>
</dbReference>
<evidence type="ECO:0000256" key="2">
    <source>
        <dbReference type="ARBA" id="ARBA00023015"/>
    </source>
</evidence>
<dbReference type="RefSeq" id="XP_022762247.1">
    <property type="nucleotide sequence ID" value="XM_022906512.1"/>
</dbReference>
<dbReference type="InterPro" id="IPR036576">
    <property type="entry name" value="WRKY_dom_sf"/>
</dbReference>
<name>A0A6P6ABM2_DURZI</name>
<evidence type="ECO:0000313" key="10">
    <source>
        <dbReference type="RefSeq" id="XP_022762247.1"/>
    </source>
</evidence>
<feature type="region of interest" description="Disordered" evidence="7">
    <location>
        <begin position="426"/>
        <end position="452"/>
    </location>
</feature>
<organism evidence="9 10">
    <name type="scientific">Durio zibethinus</name>
    <name type="common">Durian</name>
    <dbReference type="NCBI Taxonomy" id="66656"/>
    <lineage>
        <taxon>Eukaryota</taxon>
        <taxon>Viridiplantae</taxon>
        <taxon>Streptophyta</taxon>
        <taxon>Embryophyta</taxon>
        <taxon>Tracheophyta</taxon>
        <taxon>Spermatophyta</taxon>
        <taxon>Magnoliopsida</taxon>
        <taxon>eudicotyledons</taxon>
        <taxon>Gunneridae</taxon>
        <taxon>Pentapetalae</taxon>
        <taxon>rosids</taxon>
        <taxon>malvids</taxon>
        <taxon>Malvales</taxon>
        <taxon>Malvaceae</taxon>
        <taxon>Helicteroideae</taxon>
        <taxon>Durio</taxon>
    </lineage>
</organism>
<evidence type="ECO:0000313" key="9">
    <source>
        <dbReference type="Proteomes" id="UP000515121"/>
    </source>
</evidence>
<dbReference type="PANTHER" id="PTHR31429">
    <property type="entry name" value="WRKY TRANSCRIPTION FACTOR 36-RELATED"/>
    <property type="match status" value="1"/>
</dbReference>
<gene>
    <name evidence="10" type="primary">LOC111308193</name>
</gene>
<feature type="compositionally biased region" description="Basic and acidic residues" evidence="7">
    <location>
        <begin position="442"/>
        <end position="452"/>
    </location>
</feature>
<dbReference type="InterPro" id="IPR044810">
    <property type="entry name" value="WRKY_plant"/>
</dbReference>
<dbReference type="GO" id="GO:0003700">
    <property type="term" value="F:DNA-binding transcription factor activity"/>
    <property type="evidence" value="ECO:0007669"/>
    <property type="project" value="InterPro"/>
</dbReference>
<dbReference type="GO" id="GO:0005634">
    <property type="term" value="C:nucleus"/>
    <property type="evidence" value="ECO:0007669"/>
    <property type="project" value="UniProtKB-SubCell"/>
</dbReference>
<feature type="compositionally biased region" description="Polar residues" evidence="7">
    <location>
        <begin position="426"/>
        <end position="441"/>
    </location>
</feature>
<feature type="compositionally biased region" description="Basic and acidic residues" evidence="7">
    <location>
        <begin position="1"/>
        <end position="23"/>
    </location>
</feature>
<dbReference type="AlphaFoldDB" id="A0A6P6ABM2"/>
<dbReference type="GO" id="GO:0043565">
    <property type="term" value="F:sequence-specific DNA binding"/>
    <property type="evidence" value="ECO:0007669"/>
    <property type="project" value="InterPro"/>
</dbReference>
<keyword evidence="2" id="KW-0805">Transcription regulation</keyword>
<feature type="region of interest" description="Disordered" evidence="7">
    <location>
        <begin position="486"/>
        <end position="509"/>
    </location>
</feature>
<evidence type="ECO:0000256" key="7">
    <source>
        <dbReference type="SAM" id="MobiDB-lite"/>
    </source>
</evidence>
<dbReference type="FunFam" id="2.20.25.80:FF:000002">
    <property type="entry name" value="probable WRKY transcription factor 31"/>
    <property type="match status" value="1"/>
</dbReference>
<dbReference type="Pfam" id="PF03106">
    <property type="entry name" value="WRKY"/>
    <property type="match status" value="1"/>
</dbReference>
<feature type="coiled-coil region" evidence="6">
    <location>
        <begin position="82"/>
        <end position="116"/>
    </location>
</feature>
<dbReference type="PANTHER" id="PTHR31429:SF54">
    <property type="entry name" value="WRKY TRANSCRIPTION FACTOR 9-RELATED"/>
    <property type="match status" value="1"/>
</dbReference>
<dbReference type="PROSITE" id="PS50811">
    <property type="entry name" value="WRKY"/>
    <property type="match status" value="1"/>
</dbReference>
<comment type="subcellular location">
    <subcellularLocation>
        <location evidence="1">Nucleus</location>
    </subcellularLocation>
</comment>
<protein>
    <submittedName>
        <fullName evidence="10">Probable WRKY transcription factor 9</fullName>
    </submittedName>
</protein>
<keyword evidence="6" id="KW-0175">Coiled coil</keyword>
<evidence type="ECO:0000256" key="5">
    <source>
        <dbReference type="ARBA" id="ARBA00023242"/>
    </source>
</evidence>
<dbReference type="InterPro" id="IPR003657">
    <property type="entry name" value="WRKY_dom"/>
</dbReference>
<proteinExistence type="predicted"/>
<keyword evidence="9" id="KW-1185">Reference proteome</keyword>
<keyword evidence="3" id="KW-0238">DNA-binding</keyword>
<reference evidence="10" key="1">
    <citation type="submission" date="2025-08" db="UniProtKB">
        <authorList>
            <consortium name="RefSeq"/>
        </authorList>
    </citation>
    <scope>IDENTIFICATION</scope>
    <source>
        <tissue evidence="10">Fruit stalk</tissue>
    </source>
</reference>
<feature type="compositionally biased region" description="Basic and acidic residues" evidence="7">
    <location>
        <begin position="193"/>
        <end position="207"/>
    </location>
</feature>
<dbReference type="GeneID" id="111308193"/>
<evidence type="ECO:0000256" key="6">
    <source>
        <dbReference type="SAM" id="Coils"/>
    </source>
</evidence>
<keyword evidence="4" id="KW-0804">Transcription</keyword>
<keyword evidence="5" id="KW-0539">Nucleus</keyword>
<sequence length="528" mass="58836">MERDEERKMEIDLSLKIDAKEKEEQEEEEKEDMEEEAKDSKMQSEDENQKEKAVDLQDKEETAVASTGEVEDGAPLELSLQAKNKAEELSVLQMEMNRMKEENKVLRKVVEKTMQDYYDLQMKFSVIQQNNQKKDPQIFLSLNGNENSSSQQQQAIQRNLNVNNQKHGSPSQDDNDEGNELGLSLRLQTSSSQREREDHKEEHKELESQETPIVASVQNKLHQSHLSAITSHAVSPPNRKARVSVRARCQTATMNDGCQWRKYGQKIAKGNPCPRAYYRCTVAPGCPVRKQVQRCLEDMSILITTYEGTHNHPLPVGATAMASTASAAAASFMLLDSSNPISNGITNFSQASLPYQNPYLLNSSASHHPSSIRNMNLNDPSKGIVLDLTNNHHFDNQRPTASSFSHHSSAHQQAFPWMPSRLNYHNANPLPSNSPFGTSSRTNEREWKSEEDKSLAENVTAIASDPKFRVAVAAAITSLINKESQTTHPIPIGSSLAGREGESGSSITNNWVLESLSGTAGKPIHHSP</sequence>
<dbReference type="Gene3D" id="2.20.25.80">
    <property type="entry name" value="WRKY domain"/>
    <property type="match status" value="1"/>
</dbReference>
<evidence type="ECO:0000259" key="8">
    <source>
        <dbReference type="PROSITE" id="PS50811"/>
    </source>
</evidence>
<feature type="domain" description="WRKY" evidence="8">
    <location>
        <begin position="249"/>
        <end position="315"/>
    </location>
</feature>
<dbReference type="KEGG" id="dzi:111308193"/>
<feature type="compositionally biased region" description="Basic and acidic residues" evidence="7">
    <location>
        <begin position="38"/>
        <end position="62"/>
    </location>
</feature>
<evidence type="ECO:0000256" key="4">
    <source>
        <dbReference type="ARBA" id="ARBA00023163"/>
    </source>
</evidence>
<dbReference type="OrthoDB" id="779182at2759"/>
<dbReference type="SMART" id="SM00774">
    <property type="entry name" value="WRKY"/>
    <property type="match status" value="1"/>
</dbReference>
<evidence type="ECO:0000256" key="1">
    <source>
        <dbReference type="ARBA" id="ARBA00004123"/>
    </source>
</evidence>
<evidence type="ECO:0000256" key="3">
    <source>
        <dbReference type="ARBA" id="ARBA00023125"/>
    </source>
</evidence>
<accession>A0A6P6ABM2</accession>
<feature type="region of interest" description="Disordered" evidence="7">
    <location>
        <begin position="1"/>
        <end position="81"/>
    </location>
</feature>
<feature type="region of interest" description="Disordered" evidence="7">
    <location>
        <begin position="186"/>
        <end position="212"/>
    </location>
</feature>
<dbReference type="SUPFAM" id="SSF118290">
    <property type="entry name" value="WRKY DNA-binding domain"/>
    <property type="match status" value="1"/>
</dbReference>